<protein>
    <recommendedName>
        <fullName evidence="2">DUF4296 domain-containing protein</fullName>
    </recommendedName>
</protein>
<accession>A0A0A2GXX5</accession>
<sequence length="131" mass="15043">MEEILYESILINAAQGYNIAKLKLIGLKPDTYVYDKFNIDSATYAQNVAYYTTDIDAYREMNAKVLDRIKAQLAVDDSIETAERKLKDSLRTARAKEIQKEKQEKGKIGNNPNIPTRTVTDSFARKYRKDN</sequence>
<dbReference type="Proteomes" id="UP000030140">
    <property type="component" value="Unassembled WGS sequence"/>
</dbReference>
<dbReference type="Pfam" id="PF14129">
    <property type="entry name" value="DUF4296"/>
    <property type="match status" value="1"/>
</dbReference>
<feature type="compositionally biased region" description="Basic and acidic residues" evidence="1">
    <location>
        <begin position="97"/>
        <end position="107"/>
    </location>
</feature>
<organism evidence="3 4">
    <name type="scientific">Dokdonia donghaensis DSW-1</name>
    <dbReference type="NCBI Taxonomy" id="1300343"/>
    <lineage>
        <taxon>Bacteria</taxon>
        <taxon>Pseudomonadati</taxon>
        <taxon>Bacteroidota</taxon>
        <taxon>Flavobacteriia</taxon>
        <taxon>Flavobacteriales</taxon>
        <taxon>Flavobacteriaceae</taxon>
        <taxon>Dokdonia</taxon>
    </lineage>
</organism>
<gene>
    <name evidence="3" type="ORF">NV36_10385</name>
</gene>
<evidence type="ECO:0000313" key="4">
    <source>
        <dbReference type="Proteomes" id="UP000030140"/>
    </source>
</evidence>
<dbReference type="AlphaFoldDB" id="A0A0A2GXX5"/>
<comment type="caution">
    <text evidence="3">The sequence shown here is derived from an EMBL/GenBank/DDBJ whole genome shotgun (WGS) entry which is preliminary data.</text>
</comment>
<feature type="region of interest" description="Disordered" evidence="1">
    <location>
        <begin position="97"/>
        <end position="131"/>
    </location>
</feature>
<evidence type="ECO:0000256" key="1">
    <source>
        <dbReference type="SAM" id="MobiDB-lite"/>
    </source>
</evidence>
<name>A0A0A2GXX5_9FLAO</name>
<dbReference type="InterPro" id="IPR025381">
    <property type="entry name" value="DUF4296"/>
</dbReference>
<reference evidence="3 4" key="1">
    <citation type="submission" date="2014-10" db="EMBL/GenBank/DDBJ databases">
        <title>Draft genome sequence of the proteorhodopsin-containing marine bacterium Dokdonia donghaensis.</title>
        <authorList>
            <person name="Gomez-Consarnau L."/>
            <person name="Gonzalez J.M."/>
            <person name="Riedel T."/>
            <person name="Jaenicke S."/>
            <person name="Wagner-Doebler I."/>
            <person name="Fuhrman J.A."/>
        </authorList>
    </citation>
    <scope>NUCLEOTIDE SEQUENCE [LARGE SCALE GENOMIC DNA]</scope>
    <source>
        <strain evidence="3 4">DSW-1</strain>
    </source>
</reference>
<keyword evidence="4" id="KW-1185">Reference proteome</keyword>
<proteinExistence type="predicted"/>
<dbReference type="EMBL" id="JSAQ01000001">
    <property type="protein sequence ID" value="KGO07201.1"/>
    <property type="molecule type" value="Genomic_DNA"/>
</dbReference>
<feature type="compositionally biased region" description="Polar residues" evidence="1">
    <location>
        <begin position="110"/>
        <end position="121"/>
    </location>
</feature>
<evidence type="ECO:0000313" key="3">
    <source>
        <dbReference type="EMBL" id="KGO07201.1"/>
    </source>
</evidence>
<feature type="domain" description="DUF4296" evidence="2">
    <location>
        <begin position="1"/>
        <end position="72"/>
    </location>
</feature>
<evidence type="ECO:0000259" key="2">
    <source>
        <dbReference type="Pfam" id="PF14129"/>
    </source>
</evidence>